<feature type="compositionally biased region" description="Polar residues" evidence="4">
    <location>
        <begin position="716"/>
        <end position="728"/>
    </location>
</feature>
<evidence type="ECO:0000313" key="7">
    <source>
        <dbReference type="Proteomes" id="UP000636479"/>
    </source>
</evidence>
<dbReference type="GeneID" id="59352409"/>
<dbReference type="Pfam" id="PF00076">
    <property type="entry name" value="RRM_1"/>
    <property type="match status" value="1"/>
</dbReference>
<keyword evidence="2 3" id="KW-0694">RNA-binding</keyword>
<comment type="caution">
    <text evidence="6">The sequence shown here is derived from an EMBL/GenBank/DDBJ whole genome shotgun (WGS) entry which is preliminary data.</text>
</comment>
<name>A0A8H6S1R6_9AGAR</name>
<dbReference type="SUPFAM" id="SSF54928">
    <property type="entry name" value="RNA-binding domain, RBD"/>
    <property type="match status" value="1"/>
</dbReference>
<keyword evidence="7" id="KW-1185">Reference proteome</keyword>
<sequence>MSTSMANPLPTIDSVSAIAEYLLLPDSTSSASSMSISTYHSALNSPAKPGVSSEKDVGAGESGPHEVQDLIVFSSSSGSGLGAESDSSASSDDKLKRPPPRGPNRDSSEEMDSDEQAPNVYINGLPPRFTEDQLLAIVANFGEVISVRTFTRGGPVQTGYGFVLFKSMSAAEKCITTLRRSNLFPRLSKIQSPLPMDSSSSSSSLPTSISSSSSSSAGNMGQTSPVLSFRERMARMEDKKSTNVYIEGLPLSVDKQTLLTLAHPHVIMSSRFMKSKIPNSQTMIAFMRMQTRQAAEAVIDFLNGQTVRGWDGSESKILLRIADTLDQRELRRVEAASRDGNGDVSADRLSIAGATLLSYRGKEFAVALTQSKSTGSDTSSSGWGTTSGSASVGSGINGSTSEEVLFVQEPAQTKQPSEFLVYPKLPTSPVKIAKPTIPITSKATAAPKVAKMAQVAVNPQSTHATVASAQPPPMRHIPPPSGNPRPLSSHGQQQNQQQTVHNHVLPQQSHIRFPPQPQPQPFQAAFEIQAQAALQMQLQLQLLQMHPYQVQQLAAAAIGMGMGPRASNPNRMSVGLDVGGLGGYDPLYAPYAHAGTPSPAQLQHLDMSRRASWQVPSSQPTPGLRRTVSATSGGVPVSLGQRVANVNSNSGGAQSRSAFVAPGARGLQPPAPSQLNKAAAPFHPRTRSSGTLDPAFAAPQSRVRPVSMHGAAGVNLSASHGSTQSQQHLDGFDSAHNRASTAPGSVFVGRSAVDENANIAAQTKAVEAPAELKKANVNKKTSANTTGQQQQQQQRYFAANLRNNSHVFNRERPSVTAGRHGTGHNAGGGVGRMRAF</sequence>
<evidence type="ECO:0000256" key="2">
    <source>
        <dbReference type="ARBA" id="ARBA00022884"/>
    </source>
</evidence>
<evidence type="ECO:0000256" key="1">
    <source>
        <dbReference type="ARBA" id="ARBA00022737"/>
    </source>
</evidence>
<feature type="region of interest" description="Disordered" evidence="4">
    <location>
        <begin position="370"/>
        <end position="395"/>
    </location>
</feature>
<evidence type="ECO:0000256" key="4">
    <source>
        <dbReference type="SAM" id="MobiDB-lite"/>
    </source>
</evidence>
<reference evidence="6" key="1">
    <citation type="submission" date="2020-05" db="EMBL/GenBank/DDBJ databases">
        <title>Mycena genomes resolve the evolution of fungal bioluminescence.</title>
        <authorList>
            <person name="Tsai I.J."/>
        </authorList>
    </citation>
    <scope>NUCLEOTIDE SEQUENCE</scope>
    <source>
        <strain evidence="6">171206Taipei</strain>
    </source>
</reference>
<proteinExistence type="predicted"/>
<feature type="region of interest" description="Disordered" evidence="4">
    <location>
        <begin position="460"/>
        <end position="499"/>
    </location>
</feature>
<feature type="region of interest" description="Disordered" evidence="4">
    <location>
        <begin position="662"/>
        <end position="695"/>
    </location>
</feature>
<feature type="region of interest" description="Disordered" evidence="4">
    <location>
        <begin position="29"/>
        <end position="125"/>
    </location>
</feature>
<dbReference type="EMBL" id="JACAZF010000016">
    <property type="protein sequence ID" value="KAF7289720.1"/>
    <property type="molecule type" value="Genomic_DNA"/>
</dbReference>
<protein>
    <submittedName>
        <fullName evidence="6">RRM domain-containing protein</fullName>
    </submittedName>
</protein>
<dbReference type="OrthoDB" id="271725at2759"/>
<evidence type="ECO:0000313" key="6">
    <source>
        <dbReference type="EMBL" id="KAF7289720.1"/>
    </source>
</evidence>
<feature type="compositionally biased region" description="Gly residues" evidence="4">
    <location>
        <begin position="824"/>
        <end position="836"/>
    </location>
</feature>
<dbReference type="SMART" id="SM00360">
    <property type="entry name" value="RRM"/>
    <property type="match status" value="2"/>
</dbReference>
<feature type="region of interest" description="Disordered" evidence="4">
    <location>
        <begin position="713"/>
        <end position="737"/>
    </location>
</feature>
<dbReference type="InterPro" id="IPR000504">
    <property type="entry name" value="RRM_dom"/>
</dbReference>
<feature type="compositionally biased region" description="Low complexity" evidence="4">
    <location>
        <begin position="29"/>
        <end position="41"/>
    </location>
</feature>
<feature type="compositionally biased region" description="Low complexity" evidence="4">
    <location>
        <begin position="198"/>
        <end position="216"/>
    </location>
</feature>
<feature type="region of interest" description="Disordered" evidence="4">
    <location>
        <begin position="814"/>
        <end position="836"/>
    </location>
</feature>
<feature type="compositionally biased region" description="Low complexity" evidence="4">
    <location>
        <begin position="74"/>
        <end position="90"/>
    </location>
</feature>
<organism evidence="6 7">
    <name type="scientific">Mycena indigotica</name>
    <dbReference type="NCBI Taxonomy" id="2126181"/>
    <lineage>
        <taxon>Eukaryota</taxon>
        <taxon>Fungi</taxon>
        <taxon>Dikarya</taxon>
        <taxon>Basidiomycota</taxon>
        <taxon>Agaricomycotina</taxon>
        <taxon>Agaricomycetes</taxon>
        <taxon>Agaricomycetidae</taxon>
        <taxon>Agaricales</taxon>
        <taxon>Marasmiineae</taxon>
        <taxon>Mycenaceae</taxon>
        <taxon>Mycena</taxon>
    </lineage>
</organism>
<dbReference type="RefSeq" id="XP_037213449.1">
    <property type="nucleotide sequence ID" value="XM_037369893.1"/>
</dbReference>
<keyword evidence="1" id="KW-0677">Repeat</keyword>
<dbReference type="InterPro" id="IPR035979">
    <property type="entry name" value="RBD_domain_sf"/>
</dbReference>
<dbReference type="Gene3D" id="3.30.70.330">
    <property type="match status" value="2"/>
</dbReference>
<feature type="domain" description="RRM" evidence="5">
    <location>
        <begin position="118"/>
        <end position="201"/>
    </location>
</feature>
<feature type="compositionally biased region" description="Pro residues" evidence="4">
    <location>
        <begin position="470"/>
        <end position="483"/>
    </location>
</feature>
<feature type="region of interest" description="Disordered" evidence="4">
    <location>
        <begin position="614"/>
        <end position="636"/>
    </location>
</feature>
<feature type="compositionally biased region" description="Low complexity" evidence="4">
    <location>
        <begin position="370"/>
        <end position="394"/>
    </location>
</feature>
<feature type="region of interest" description="Disordered" evidence="4">
    <location>
        <begin position="192"/>
        <end position="224"/>
    </location>
</feature>
<gene>
    <name evidence="6" type="ORF">MIND_01345400</name>
</gene>
<dbReference type="PANTHER" id="PTHR24012">
    <property type="entry name" value="RNA BINDING PROTEIN"/>
    <property type="match status" value="1"/>
</dbReference>
<dbReference type="Proteomes" id="UP000636479">
    <property type="component" value="Unassembled WGS sequence"/>
</dbReference>
<dbReference type="AlphaFoldDB" id="A0A8H6S1R6"/>
<dbReference type="InterPro" id="IPR012677">
    <property type="entry name" value="Nucleotide-bd_a/b_plait_sf"/>
</dbReference>
<feature type="compositionally biased region" description="Basic and acidic residues" evidence="4">
    <location>
        <begin position="53"/>
        <end position="68"/>
    </location>
</feature>
<dbReference type="GO" id="GO:0003723">
    <property type="term" value="F:RNA binding"/>
    <property type="evidence" value="ECO:0007669"/>
    <property type="project" value="UniProtKB-UniRule"/>
</dbReference>
<dbReference type="PROSITE" id="PS50102">
    <property type="entry name" value="RRM"/>
    <property type="match status" value="1"/>
</dbReference>
<accession>A0A8H6S1R6</accession>
<evidence type="ECO:0000259" key="5">
    <source>
        <dbReference type="PROSITE" id="PS50102"/>
    </source>
</evidence>
<evidence type="ECO:0000256" key="3">
    <source>
        <dbReference type="PROSITE-ProRule" id="PRU00176"/>
    </source>
</evidence>